<feature type="transmembrane region" description="Helical" evidence="1">
    <location>
        <begin position="198"/>
        <end position="216"/>
    </location>
</feature>
<dbReference type="OrthoDB" id="2758521at2759"/>
<feature type="signal peptide" evidence="2">
    <location>
        <begin position="1"/>
        <end position="24"/>
    </location>
</feature>
<evidence type="ECO:0000256" key="2">
    <source>
        <dbReference type="SAM" id="SignalP"/>
    </source>
</evidence>
<keyword evidence="1" id="KW-0472">Membrane</keyword>
<accession>A0A9P7RL80</accession>
<sequence>MAPASLLFLLVAANLLRLAPQTAAAVNRTIDDSSVEFTFAGNWLANSCSKCNPQPDSGHALNGTWHTNDDDGATMRLQFTGSAIWLFGILAPAATQGSLTITLDSQSPVAYNVSGNSNSSYIYDKLLFSASSLSTSTHNLTLEAGVGSPSGHSILIDYAVVNVDFLSTATTSEFGVPTISGASGGASTSSSRSQVGQTIGAVIGTLVGLAIIGILIRRYRRPFPEICTPPQPPATYCEETRVVFPVTVSVRPVTAYDTEPPPVYRP</sequence>
<keyword evidence="4" id="KW-1185">Reference proteome</keyword>
<dbReference type="GeneID" id="66072267"/>
<evidence type="ECO:0000313" key="3">
    <source>
        <dbReference type="EMBL" id="KAG7085644.1"/>
    </source>
</evidence>
<organism evidence="3 4">
    <name type="scientific">Marasmius oreades</name>
    <name type="common">fairy-ring Marasmius</name>
    <dbReference type="NCBI Taxonomy" id="181124"/>
    <lineage>
        <taxon>Eukaryota</taxon>
        <taxon>Fungi</taxon>
        <taxon>Dikarya</taxon>
        <taxon>Basidiomycota</taxon>
        <taxon>Agaricomycotina</taxon>
        <taxon>Agaricomycetes</taxon>
        <taxon>Agaricomycetidae</taxon>
        <taxon>Agaricales</taxon>
        <taxon>Marasmiineae</taxon>
        <taxon>Marasmiaceae</taxon>
        <taxon>Marasmius</taxon>
    </lineage>
</organism>
<dbReference type="Proteomes" id="UP001049176">
    <property type="component" value="Chromosome 11"/>
</dbReference>
<keyword evidence="1" id="KW-0812">Transmembrane</keyword>
<dbReference type="Gene3D" id="2.60.120.260">
    <property type="entry name" value="Galactose-binding domain-like"/>
    <property type="match status" value="1"/>
</dbReference>
<evidence type="ECO:0000313" key="4">
    <source>
        <dbReference type="Proteomes" id="UP001049176"/>
    </source>
</evidence>
<dbReference type="KEGG" id="more:E1B28_003191"/>
<name>A0A9P7RL80_9AGAR</name>
<keyword evidence="2" id="KW-0732">Signal</keyword>
<comment type="caution">
    <text evidence="3">The sequence shown here is derived from an EMBL/GenBank/DDBJ whole genome shotgun (WGS) entry which is preliminary data.</text>
</comment>
<dbReference type="AlphaFoldDB" id="A0A9P7RL80"/>
<gene>
    <name evidence="3" type="ORF">E1B28_003191</name>
</gene>
<dbReference type="RefSeq" id="XP_043002115.1">
    <property type="nucleotide sequence ID" value="XM_043160159.1"/>
</dbReference>
<evidence type="ECO:0000256" key="1">
    <source>
        <dbReference type="SAM" id="Phobius"/>
    </source>
</evidence>
<protein>
    <submittedName>
        <fullName evidence="3">Uncharacterized protein</fullName>
    </submittedName>
</protein>
<reference evidence="3" key="1">
    <citation type="journal article" date="2021" name="Genome Biol. Evol.">
        <title>The assembled and annotated genome of the fairy-ring fungus Marasmius oreades.</title>
        <authorList>
            <person name="Hiltunen M."/>
            <person name="Ament-Velasquez S.L."/>
            <person name="Johannesson H."/>
        </authorList>
    </citation>
    <scope>NUCLEOTIDE SEQUENCE</scope>
    <source>
        <strain evidence="3">03SP1</strain>
    </source>
</reference>
<proteinExistence type="predicted"/>
<feature type="chain" id="PRO_5040397296" evidence="2">
    <location>
        <begin position="25"/>
        <end position="266"/>
    </location>
</feature>
<dbReference type="EMBL" id="CM032191">
    <property type="protein sequence ID" value="KAG7085644.1"/>
    <property type="molecule type" value="Genomic_DNA"/>
</dbReference>
<keyword evidence="1" id="KW-1133">Transmembrane helix</keyword>